<evidence type="ECO:0000259" key="4">
    <source>
        <dbReference type="Pfam" id="PF13458"/>
    </source>
</evidence>
<dbReference type="Gene3D" id="3.40.50.2300">
    <property type="match status" value="2"/>
</dbReference>
<evidence type="ECO:0000256" key="3">
    <source>
        <dbReference type="SAM" id="SignalP"/>
    </source>
</evidence>
<dbReference type="Proteomes" id="UP001141259">
    <property type="component" value="Unassembled WGS sequence"/>
</dbReference>
<dbReference type="InterPro" id="IPR028081">
    <property type="entry name" value="Leu-bd"/>
</dbReference>
<dbReference type="SUPFAM" id="SSF53822">
    <property type="entry name" value="Periplasmic binding protein-like I"/>
    <property type="match status" value="1"/>
</dbReference>
<dbReference type="PANTHER" id="PTHR47235:SF1">
    <property type="entry name" value="BLR6548 PROTEIN"/>
    <property type="match status" value="1"/>
</dbReference>
<dbReference type="InterPro" id="IPR028082">
    <property type="entry name" value="Peripla_BP_I"/>
</dbReference>
<proteinExistence type="inferred from homology"/>
<name>A0A9X2VR22_9PSEU</name>
<sequence length="408" mass="42203">MRRRALAAVLTAVVATSACASSAAPTVKSGPGVTESTISLGVLTDMSGPFAPTALVRIKGYELFIGELNARGGICGRKVELTTKDHGFTVQRALDGYFDLEPKVLGFLDITGAAMTAAIAPDLIQTRALAAPVSWSAALLGNPHMMIVGGTYDIDVMNGLDHLKRDGVIADGDTIGHVHVEGDFGTNALEGSTFAAQQWGMTLVEKPVAESADDLGAQIAALKAQNARAVVLSTSPAQTALAVAAAAALGWDVPFLVNVAGFDPAILKSLAAPAVMKQVQVVSPIAPYGADAAGPQAVAKAFEARYPDLEANGAVNHGYAVAMAFAAVLEKACAEKDLTRDGVLRAFQDTNGVETSGLTGQLRFSLAGRPSATQSYMARPDDKVKGGLVVTEKLFESELVKAKGTRAK</sequence>
<dbReference type="PANTHER" id="PTHR47235">
    <property type="entry name" value="BLR6548 PROTEIN"/>
    <property type="match status" value="1"/>
</dbReference>
<evidence type="ECO:0000313" key="5">
    <source>
        <dbReference type="EMBL" id="MCS7481270.1"/>
    </source>
</evidence>
<dbReference type="EMBL" id="JANYMP010000017">
    <property type="protein sequence ID" value="MCS7481270.1"/>
    <property type="molecule type" value="Genomic_DNA"/>
</dbReference>
<dbReference type="RefSeq" id="WP_259626759.1">
    <property type="nucleotide sequence ID" value="NZ_JANYMP010000017.1"/>
</dbReference>
<keyword evidence="6" id="KW-1185">Reference proteome</keyword>
<dbReference type="AlphaFoldDB" id="A0A9X2VR22"/>
<evidence type="ECO:0000313" key="6">
    <source>
        <dbReference type="Proteomes" id="UP001141259"/>
    </source>
</evidence>
<evidence type="ECO:0000256" key="1">
    <source>
        <dbReference type="ARBA" id="ARBA00010062"/>
    </source>
</evidence>
<feature type="chain" id="PRO_5040719741" evidence="3">
    <location>
        <begin position="21"/>
        <end position="408"/>
    </location>
</feature>
<evidence type="ECO:0000256" key="2">
    <source>
        <dbReference type="ARBA" id="ARBA00022729"/>
    </source>
</evidence>
<comment type="similarity">
    <text evidence="1">Belongs to the leucine-binding protein family.</text>
</comment>
<gene>
    <name evidence="5" type="ORF">NZH93_30810</name>
</gene>
<dbReference type="Pfam" id="PF13458">
    <property type="entry name" value="Peripla_BP_6"/>
    <property type="match status" value="1"/>
</dbReference>
<accession>A0A9X2VR22</accession>
<comment type="caution">
    <text evidence="5">The sequence shown here is derived from an EMBL/GenBank/DDBJ whole genome shotgun (WGS) entry which is preliminary data.</text>
</comment>
<reference evidence="5" key="1">
    <citation type="submission" date="2022-08" db="EMBL/GenBank/DDBJ databases">
        <authorList>
            <person name="Tistechok S."/>
            <person name="Samborskyy M."/>
            <person name="Roman I."/>
        </authorList>
    </citation>
    <scope>NUCLEOTIDE SEQUENCE</scope>
    <source>
        <strain evidence="5">DSM 103496</strain>
    </source>
</reference>
<keyword evidence="2 3" id="KW-0732">Signal</keyword>
<feature type="signal peptide" evidence="3">
    <location>
        <begin position="1"/>
        <end position="20"/>
    </location>
</feature>
<feature type="domain" description="Leucine-binding protein" evidence="4">
    <location>
        <begin position="37"/>
        <end position="381"/>
    </location>
</feature>
<organism evidence="5 6">
    <name type="scientific">Umezawaea endophytica</name>
    <dbReference type="NCBI Taxonomy" id="1654476"/>
    <lineage>
        <taxon>Bacteria</taxon>
        <taxon>Bacillati</taxon>
        <taxon>Actinomycetota</taxon>
        <taxon>Actinomycetes</taxon>
        <taxon>Pseudonocardiales</taxon>
        <taxon>Pseudonocardiaceae</taxon>
        <taxon>Umezawaea</taxon>
    </lineage>
</organism>
<dbReference type="PROSITE" id="PS51257">
    <property type="entry name" value="PROKAR_LIPOPROTEIN"/>
    <property type="match status" value="1"/>
</dbReference>
<protein>
    <submittedName>
        <fullName evidence="5">ABC transporter substrate-binding protein</fullName>
    </submittedName>
</protein>